<reference evidence="1 2" key="1">
    <citation type="journal article" date="2012" name="J. Bacteriol.">
        <title>Genome Sequence of Extracellular-Protease-Producing Alishewanella jeotgali Isolated from Traditional Korean Fermented Seafood.</title>
        <authorList>
            <person name="Jung J."/>
            <person name="Chun J."/>
            <person name="Park W."/>
        </authorList>
    </citation>
    <scope>NUCLEOTIDE SEQUENCE [LARGE SCALE GENOMIC DNA]</scope>
    <source>
        <strain evidence="1 2">KCTC 22429</strain>
    </source>
</reference>
<dbReference type="RefSeq" id="WP_008951714.1">
    <property type="nucleotide sequence ID" value="NZ_AHTH01000050.1"/>
</dbReference>
<keyword evidence="2" id="KW-1185">Reference proteome</keyword>
<evidence type="ECO:0000313" key="1">
    <source>
        <dbReference type="EMBL" id="EHR39623.1"/>
    </source>
</evidence>
<name>H3ZIH3_9ALTE</name>
<proteinExistence type="predicted"/>
<comment type="caution">
    <text evidence="1">The sequence shown here is derived from an EMBL/GenBank/DDBJ whole genome shotgun (WGS) entry which is preliminary data.</text>
</comment>
<gene>
    <name evidence="1" type="ORF">AJE_15919</name>
</gene>
<dbReference type="PATRIC" id="fig|1129374.4.peg.3157"/>
<dbReference type="EMBL" id="AHTH01000050">
    <property type="protein sequence ID" value="EHR39623.1"/>
    <property type="molecule type" value="Genomic_DNA"/>
</dbReference>
<sequence length="217" mass="24466">MKEQLLQLLLQAFDERIKAEKDIKAECEYDSAHWHHAFGRVDGVGAGRFIVEKVFQEHAELIESAHKRNTALIVELNELCQQHGIGKIGDSVVQALKHYIEQSNEFYQATELLLISEIGDFFAAHGGMLTVQQAQQELITRVKRVCTHVKLQAQHKPPEQICEGITDGFGTRDTCKKCVKFKPELAKAITNPVNPDICRWRIAGKCFVQFKAKAGAK</sequence>
<dbReference type="STRING" id="1129374.AJE_15919"/>
<accession>H3ZIH3</accession>
<dbReference type="Proteomes" id="UP000012046">
    <property type="component" value="Unassembled WGS sequence"/>
</dbReference>
<dbReference type="AlphaFoldDB" id="H3ZIH3"/>
<evidence type="ECO:0000313" key="2">
    <source>
        <dbReference type="Proteomes" id="UP000012046"/>
    </source>
</evidence>
<protein>
    <submittedName>
        <fullName evidence="1">Uncharacterized protein</fullName>
    </submittedName>
</protein>
<organism evidence="1 2">
    <name type="scientific">Alishewanella jeotgali KCTC 22429</name>
    <dbReference type="NCBI Taxonomy" id="1129374"/>
    <lineage>
        <taxon>Bacteria</taxon>
        <taxon>Pseudomonadati</taxon>
        <taxon>Pseudomonadota</taxon>
        <taxon>Gammaproteobacteria</taxon>
        <taxon>Alteromonadales</taxon>
        <taxon>Alteromonadaceae</taxon>
        <taxon>Alishewanella</taxon>
    </lineage>
</organism>